<dbReference type="InterPro" id="IPR045851">
    <property type="entry name" value="AMP-bd_C_sf"/>
</dbReference>
<evidence type="ECO:0000313" key="13">
    <source>
        <dbReference type="EMBL" id="VFK24870.1"/>
    </source>
</evidence>
<gene>
    <name evidence="12" type="ORF">BECKLPF1236A_GA0070988_100194</name>
    <name evidence="13" type="ORF">BECKLPF1236C_GA0070990_100174</name>
</gene>
<dbReference type="SUPFAM" id="SSF55048">
    <property type="entry name" value="Probable ACP-binding domain of malonyl-CoA ACP transacylase"/>
    <property type="match status" value="1"/>
</dbReference>
<dbReference type="InterPro" id="IPR020806">
    <property type="entry name" value="PKS_PP-bd"/>
</dbReference>
<evidence type="ECO:0000256" key="8">
    <source>
        <dbReference type="ARBA" id="ARBA00023268"/>
    </source>
</evidence>
<dbReference type="InterPro" id="IPR006162">
    <property type="entry name" value="Ppantetheine_attach_site"/>
</dbReference>
<dbReference type="Gene3D" id="3.30.70.3290">
    <property type="match status" value="1"/>
</dbReference>
<feature type="domain" description="Carrier" evidence="10">
    <location>
        <begin position="2142"/>
        <end position="2217"/>
    </location>
</feature>
<proteinExistence type="inferred from homology"/>
<dbReference type="Pfam" id="PF02801">
    <property type="entry name" value="Ketoacyl-synt_C"/>
    <property type="match status" value="1"/>
</dbReference>
<dbReference type="UniPathway" id="UPA00094"/>
<dbReference type="PROSITE" id="PS00012">
    <property type="entry name" value="PHOSPHOPANTETHEINE"/>
    <property type="match status" value="1"/>
</dbReference>
<dbReference type="SMART" id="SM00822">
    <property type="entry name" value="PKS_KR"/>
    <property type="match status" value="1"/>
</dbReference>
<dbReference type="CDD" id="cd00833">
    <property type="entry name" value="PKS"/>
    <property type="match status" value="1"/>
</dbReference>
<dbReference type="GO" id="GO:0004315">
    <property type="term" value="F:3-oxoacyl-[acyl-carrier-protein] synthase activity"/>
    <property type="evidence" value="ECO:0007669"/>
    <property type="project" value="InterPro"/>
</dbReference>
<keyword evidence="3" id="KW-0596">Phosphopantetheine</keyword>
<keyword evidence="8" id="KW-0511">Multifunctional enzyme</keyword>
<dbReference type="SUPFAM" id="SSF56801">
    <property type="entry name" value="Acetyl-CoA synthetase-like"/>
    <property type="match status" value="1"/>
</dbReference>
<dbReference type="PANTHER" id="PTHR43775">
    <property type="entry name" value="FATTY ACID SYNTHASE"/>
    <property type="match status" value="1"/>
</dbReference>
<comment type="pathway">
    <text evidence="1">Lipid metabolism; fatty acid biosynthesis.</text>
</comment>
<dbReference type="InterPro" id="IPR020845">
    <property type="entry name" value="AMP-binding_CS"/>
</dbReference>
<dbReference type="Gene3D" id="3.30.300.30">
    <property type="match status" value="1"/>
</dbReference>
<dbReference type="InterPro" id="IPR042099">
    <property type="entry name" value="ANL_N_sf"/>
</dbReference>
<feature type="region of interest" description="Disordered" evidence="9">
    <location>
        <begin position="2222"/>
        <end position="2250"/>
    </location>
</feature>
<evidence type="ECO:0000256" key="4">
    <source>
        <dbReference type="ARBA" id="ARBA00022553"/>
    </source>
</evidence>
<dbReference type="FunFam" id="3.40.47.10:FF:000042">
    <property type="entry name" value="Polyketide synthase Pks13"/>
    <property type="match status" value="1"/>
</dbReference>
<dbReference type="Pfam" id="PF00698">
    <property type="entry name" value="Acyl_transf_1"/>
    <property type="match status" value="1"/>
</dbReference>
<comment type="similarity">
    <text evidence="2">Belongs to the short-chain dehydrogenases/reductases (SDR) family.</text>
</comment>
<evidence type="ECO:0000256" key="2">
    <source>
        <dbReference type="ARBA" id="ARBA00006484"/>
    </source>
</evidence>
<dbReference type="InterPro" id="IPR016039">
    <property type="entry name" value="Thiolase-like"/>
</dbReference>
<sequence>MDPHAPMTLDPANNLATLFARQAAQRPDAPALITPDNSISFRDLDRRSARIAAALQGLGIAATADETPLVGLCMPRGVDAVAAMLGILKAGGAYVPIDPGYPASRRRRMARVMTRGADIRVLLTDDDSISDAFATSVEQVLTLSDLDQQSQTRAPAPVADDSLFHVLFTSGSTGEPKGVCGTHRQMRQRLAWLWRTFPFGDGDLCCHKTALHFVDASLEIFGTLLQGRPLLIAPEDHTANPERFTELLAQHRVTRISLVVSQLRAQLIAEPDLGRKLPRLALCIVSGERLTGDLIQAFRRALPKTRLNNLYGCSEVPEVSWIEITPDTPIDDTGAPIGHAIPGTRLHIVDEAMREVAPGEVGELLVASPLQAKGYLGRPEETAARFIIPPFGGAERLYRTGDRVRLSLDGLLRYEGRVDDQVKIRGHRIELSAVEATVTACGEDVDAVAVAVQQDPTLVENRSLVAFVTPASVNTDRLLTRLRQQIPRHLLAQRILPLDRLPTTASGKIDRQRLAALANTTPETPSAPSGNIRSRVTQLWKAVLQVDSVGQHENFFDIGGDSLRLARLHRRLQETFDTFELTVSELFAYPTIAAQAGHLAQTLMPSIQIRPQRSDPGGGQDIAVIGMACRFPGASTLEAFWRNLRAGVDSISDFSDQELEQPDLALASSPDYVKSGAVLEDIADFDAGFFGYSEKEAALLDPQHRLLLECAWEAMESAGVAPDGPVGVYAGSSTSSYFLNHLAITRPVTEATLQDFQANLACDRNFLATRIAYKLALRGPAMTVQTACSTGLVAVHMACQALRAGECAAALAGAGALRIPQKVGYLYEEGMIRSPDGRCRAFDARGEGTLFGSGAGMVLLKPLARAQADGDPILAIIKGSAINNDAADKVGYTAPSMTGQADVIEAALDAAGVDPRTIGYVEAHGTGTRLGDPIEVAALTRAFARRGWTIDGHADGSEPRCAMGSVKTNIGHLDEAAGIAGFIKTVLALRHGEIPPSLHYHAPNPEIDFEHSPFAVNARLTPWPAARRRAGVSSFGMGGTNCHLILDEAPPSPKAFAPPEAKTEPSHQLLVFSAASHAALETLAGRYRDLLAAQPSIDLASLCATAAMGRRHLGYRSATVAASTADLRDRLANLPSPSVAAGANGVATGKIAFLFTGQGAQYANMARGLYDGCAPFRATLDHCAEILDPLLPRPLLSVMFPEPSLEAEADDLLAQTQYTQPALFAVEFALAELWRAFGVLPDLVMGHSIGEYVAACVAGAIELEDALRIVAARGRLLQALPAGGGMLSVELDEQGTRKLLAPHAEEVCIAALNGPARTVISGRLDTLALLAERLAEQGVAHRYLKVSHAFHSPLVEPMLAPFAKVLGAVRLAEPKIPLISNLTGGVASMALSDPDYWVNHTRSAVRFADGVRTLLDLAAGALLEIGPSPTLLGMASEIIEDRQSEPPALLPSLRRGRDDWAVLLGSLGRLYAQGREVDWRGLYAGQPWRKVALPTTPFQRARCWIDPAESQVDASADASADVLGARLTQAMQRLQARGQLTETEAERLGPLLLAELREQQDAERPWDAWRELIYAPVWRSSPARTAQDQDQARRDATGAVRWIILADRGGVGAALAARAEAAGHHALLFYSDETSAPQDPTQGALNPQDSERLAALLQEDTTTPDKAATCVAYLWALDAAVPEEADGAALIAAQQTVCGGVLGLVKPWLDGRARLWLVTRGAQLVDAEKPQVGHDVSNPTASDPAALDSTAFDSGQATLWGLGCTLALEHPQGWGGLIDLSPRLGIEISAEALWTELRHSMSAPGTESDGGEQIALRDGVRHVARLDPGTGRLASAPIPIRADASYLITGGLGALGLEVAETLATQGARHLILVTRRGIVTSEQDERVARLREGGVTVRTPMLDVADERALGELLANLGADLGANLGAGRVGDGNEAMPPLKGIIHAAGAIAPVPSTPPAWSRFASILAAKVAGAWNLHRLSRDQDLDLFVLFSSASSLLGLSGHGDYAAANAFLDALARWRSHRGLPALSIGWGDWAGVGMAADAVATNAVAANAVAQTGLGALPLDRARDALVRLLGQRGHFAVLDADWPRFLACFQAHGAFLAECLHAGDGDASNNTPLGGVGQLCALLATADEGERERLLRERLTTLVAEVLGRADGQAFDTDANLLSLGFDSLLLIDLRNRLRRDLGVQIPLSQMLLGMPIDAMVAEAAKEFGGEVGDTAVPTDCADTQPAPTTTDARDLPGEEEWTTVVL</sequence>
<dbReference type="Pfam" id="PF16197">
    <property type="entry name" value="KAsynt_C_assoc"/>
    <property type="match status" value="1"/>
</dbReference>
<evidence type="ECO:0000313" key="12">
    <source>
        <dbReference type="EMBL" id="VFK08633.1"/>
    </source>
</evidence>
<dbReference type="PROSITE" id="PS00606">
    <property type="entry name" value="KS3_1"/>
    <property type="match status" value="1"/>
</dbReference>
<protein>
    <submittedName>
        <fullName evidence="13">Amino acid adenylation domain-containing protein</fullName>
    </submittedName>
</protein>
<dbReference type="SUPFAM" id="SSF51735">
    <property type="entry name" value="NAD(P)-binding Rossmann-fold domains"/>
    <property type="match status" value="2"/>
</dbReference>
<dbReference type="Gene3D" id="3.40.366.10">
    <property type="entry name" value="Malonyl-Coenzyme A Acyl Carrier Protein, domain 2"/>
    <property type="match status" value="1"/>
</dbReference>
<dbReference type="Pfam" id="PF08659">
    <property type="entry name" value="KR"/>
    <property type="match status" value="1"/>
</dbReference>
<dbReference type="CDD" id="cd08955">
    <property type="entry name" value="KR_2_FAS_SDR_x"/>
    <property type="match status" value="1"/>
</dbReference>
<evidence type="ECO:0000256" key="7">
    <source>
        <dbReference type="ARBA" id="ARBA00023098"/>
    </source>
</evidence>
<dbReference type="Pfam" id="PF00109">
    <property type="entry name" value="ketoacyl-synt"/>
    <property type="match status" value="1"/>
</dbReference>
<feature type="domain" description="Ketosynthase family 3 (KS3)" evidence="11">
    <location>
        <begin position="619"/>
        <end position="1048"/>
    </location>
</feature>
<dbReference type="InterPro" id="IPR032821">
    <property type="entry name" value="PKS_assoc"/>
</dbReference>
<reference evidence="13" key="1">
    <citation type="submission" date="2019-02" db="EMBL/GenBank/DDBJ databases">
        <authorList>
            <person name="Gruber-Vodicka R. H."/>
            <person name="Seah K. B. B."/>
        </authorList>
    </citation>
    <scope>NUCLEOTIDE SEQUENCE</scope>
    <source>
        <strain evidence="12">BECK_S312</strain>
        <strain evidence="13">BECK_S426</strain>
    </source>
</reference>
<dbReference type="InterPro" id="IPR001227">
    <property type="entry name" value="Ac_transferase_dom_sf"/>
</dbReference>
<dbReference type="InterPro" id="IPR036291">
    <property type="entry name" value="NAD(P)-bd_dom_sf"/>
</dbReference>
<dbReference type="InterPro" id="IPR016036">
    <property type="entry name" value="Malonyl_transacylase_ACP-bd"/>
</dbReference>
<dbReference type="InterPro" id="IPR013968">
    <property type="entry name" value="PKS_KR"/>
</dbReference>
<dbReference type="FunFam" id="3.40.366.10:FF:000002">
    <property type="entry name" value="Probable polyketide synthase 2"/>
    <property type="match status" value="1"/>
</dbReference>
<dbReference type="EMBL" id="CAADFM010000019">
    <property type="protein sequence ID" value="VFK08633.1"/>
    <property type="molecule type" value="Genomic_DNA"/>
</dbReference>
<dbReference type="GO" id="GO:0006633">
    <property type="term" value="P:fatty acid biosynthetic process"/>
    <property type="evidence" value="ECO:0007669"/>
    <property type="project" value="UniProtKB-UniPathway"/>
</dbReference>
<name>A0A450X6M2_9GAMM</name>
<dbReference type="SUPFAM" id="SSF47336">
    <property type="entry name" value="ACP-like"/>
    <property type="match status" value="2"/>
</dbReference>
<dbReference type="Gene3D" id="3.40.47.10">
    <property type="match status" value="1"/>
</dbReference>
<dbReference type="InterPro" id="IPR036736">
    <property type="entry name" value="ACP-like_sf"/>
</dbReference>
<evidence type="ECO:0000256" key="6">
    <source>
        <dbReference type="ARBA" id="ARBA00022832"/>
    </source>
</evidence>
<dbReference type="InterPro" id="IPR018201">
    <property type="entry name" value="Ketoacyl_synth_AS"/>
</dbReference>
<dbReference type="SUPFAM" id="SSF53901">
    <property type="entry name" value="Thiolase-like"/>
    <property type="match status" value="1"/>
</dbReference>
<dbReference type="PROSITE" id="PS50075">
    <property type="entry name" value="CARRIER"/>
    <property type="match status" value="2"/>
</dbReference>
<dbReference type="Pfam" id="PF00501">
    <property type="entry name" value="AMP-binding"/>
    <property type="match status" value="1"/>
</dbReference>
<dbReference type="NCBIfam" id="TIGR01733">
    <property type="entry name" value="AA-adenyl-dom"/>
    <property type="match status" value="1"/>
</dbReference>
<dbReference type="SMART" id="SM00823">
    <property type="entry name" value="PKS_PP"/>
    <property type="match status" value="2"/>
</dbReference>
<evidence type="ECO:0000256" key="5">
    <source>
        <dbReference type="ARBA" id="ARBA00022679"/>
    </source>
</evidence>
<dbReference type="EMBL" id="CAADFP010000017">
    <property type="protein sequence ID" value="VFK24870.1"/>
    <property type="molecule type" value="Genomic_DNA"/>
</dbReference>
<accession>A0A450X6M2</accession>
<dbReference type="GO" id="GO:0004312">
    <property type="term" value="F:fatty acid synthase activity"/>
    <property type="evidence" value="ECO:0007669"/>
    <property type="project" value="TreeGrafter"/>
</dbReference>
<organism evidence="13">
    <name type="scientific">Candidatus Kentrum sp. LPFa</name>
    <dbReference type="NCBI Taxonomy" id="2126335"/>
    <lineage>
        <taxon>Bacteria</taxon>
        <taxon>Pseudomonadati</taxon>
        <taxon>Pseudomonadota</taxon>
        <taxon>Gammaproteobacteria</taxon>
        <taxon>Candidatus Kentrum</taxon>
    </lineage>
</organism>
<dbReference type="SUPFAM" id="SSF52151">
    <property type="entry name" value="FabD/lysophospholipase-like"/>
    <property type="match status" value="1"/>
</dbReference>
<dbReference type="InterPro" id="IPR010071">
    <property type="entry name" value="AA_adenyl_dom"/>
</dbReference>
<dbReference type="CDD" id="cd05930">
    <property type="entry name" value="A_NRPS"/>
    <property type="match status" value="1"/>
</dbReference>
<evidence type="ECO:0000256" key="3">
    <source>
        <dbReference type="ARBA" id="ARBA00022450"/>
    </source>
</evidence>
<dbReference type="Gene3D" id="3.40.50.12780">
    <property type="entry name" value="N-terminal domain of ligase-like"/>
    <property type="match status" value="1"/>
</dbReference>
<evidence type="ECO:0000256" key="1">
    <source>
        <dbReference type="ARBA" id="ARBA00005194"/>
    </source>
</evidence>
<keyword evidence="6" id="KW-0276">Fatty acid metabolism</keyword>
<dbReference type="InterPro" id="IPR009081">
    <property type="entry name" value="PP-bd_ACP"/>
</dbReference>
<dbReference type="Pfam" id="PF00550">
    <property type="entry name" value="PP-binding"/>
    <property type="match status" value="2"/>
</dbReference>
<feature type="domain" description="Carrier" evidence="10">
    <location>
        <begin position="527"/>
        <end position="603"/>
    </location>
</feature>
<evidence type="ECO:0000259" key="10">
    <source>
        <dbReference type="PROSITE" id="PS50075"/>
    </source>
</evidence>
<dbReference type="PROSITE" id="PS52004">
    <property type="entry name" value="KS3_2"/>
    <property type="match status" value="1"/>
</dbReference>
<dbReference type="SMART" id="SM00825">
    <property type="entry name" value="PKS_KS"/>
    <property type="match status" value="1"/>
</dbReference>
<keyword evidence="4" id="KW-0597">Phosphoprotein</keyword>
<dbReference type="InterPro" id="IPR014031">
    <property type="entry name" value="Ketoacyl_synth_C"/>
</dbReference>
<dbReference type="Gene3D" id="3.40.50.720">
    <property type="entry name" value="NAD(P)-binding Rossmann-like Domain"/>
    <property type="match status" value="1"/>
</dbReference>
<dbReference type="GO" id="GO:0031177">
    <property type="term" value="F:phosphopantetheine binding"/>
    <property type="evidence" value="ECO:0007669"/>
    <property type="project" value="InterPro"/>
</dbReference>
<dbReference type="SMART" id="SM00827">
    <property type="entry name" value="PKS_AT"/>
    <property type="match status" value="1"/>
</dbReference>
<dbReference type="InterPro" id="IPR014043">
    <property type="entry name" value="Acyl_transferase_dom"/>
</dbReference>
<evidence type="ECO:0000256" key="9">
    <source>
        <dbReference type="SAM" id="MobiDB-lite"/>
    </source>
</evidence>
<dbReference type="InterPro" id="IPR000873">
    <property type="entry name" value="AMP-dep_synth/lig_dom"/>
</dbReference>
<dbReference type="InterPro" id="IPR020841">
    <property type="entry name" value="PKS_Beta-ketoAc_synthase_dom"/>
</dbReference>
<dbReference type="Gene3D" id="1.10.1200.10">
    <property type="entry name" value="ACP-like"/>
    <property type="match status" value="2"/>
</dbReference>
<keyword evidence="5" id="KW-0808">Transferase</keyword>
<evidence type="ECO:0000259" key="11">
    <source>
        <dbReference type="PROSITE" id="PS52004"/>
    </source>
</evidence>
<dbReference type="InterPro" id="IPR050091">
    <property type="entry name" value="PKS_NRPS_Biosynth_Enz"/>
</dbReference>
<feature type="compositionally biased region" description="Low complexity" evidence="9">
    <location>
        <begin position="2227"/>
        <end position="2240"/>
    </location>
</feature>
<dbReference type="InterPro" id="IPR016035">
    <property type="entry name" value="Acyl_Trfase/lysoPLipase"/>
</dbReference>
<dbReference type="InterPro" id="IPR014030">
    <property type="entry name" value="Ketoacyl_synth_N"/>
</dbReference>
<dbReference type="InterPro" id="IPR057326">
    <property type="entry name" value="KR_dom"/>
</dbReference>
<dbReference type="PANTHER" id="PTHR43775:SF51">
    <property type="entry name" value="INACTIVE PHENOLPHTHIOCEROL SYNTHESIS POLYKETIDE SYNTHASE TYPE I PKS1-RELATED"/>
    <property type="match status" value="1"/>
</dbReference>
<keyword evidence="7" id="KW-0443">Lipid metabolism</keyword>
<dbReference type="PROSITE" id="PS00455">
    <property type="entry name" value="AMP_BINDING"/>
    <property type="match status" value="1"/>
</dbReference>